<feature type="region of interest" description="Disordered" evidence="3">
    <location>
        <begin position="355"/>
        <end position="385"/>
    </location>
</feature>
<dbReference type="GO" id="GO:0016616">
    <property type="term" value="F:oxidoreductase activity, acting on the CH-OH group of donors, NAD or NADP as acceptor"/>
    <property type="evidence" value="ECO:0007669"/>
    <property type="project" value="UniProtKB-ARBA"/>
</dbReference>
<dbReference type="Proteomes" id="UP001188597">
    <property type="component" value="Unassembled WGS sequence"/>
</dbReference>
<dbReference type="PRINTS" id="PR00081">
    <property type="entry name" value="GDHRDH"/>
</dbReference>
<keyword evidence="5" id="KW-1185">Reference proteome</keyword>
<evidence type="ECO:0000313" key="4">
    <source>
        <dbReference type="EMBL" id="KAK3037428.1"/>
    </source>
</evidence>
<keyword evidence="1" id="KW-0521">NADP</keyword>
<dbReference type="InterPro" id="IPR020904">
    <property type="entry name" value="Sc_DH/Rdtase_CS"/>
</dbReference>
<keyword evidence="2" id="KW-0560">Oxidoreductase</keyword>
<dbReference type="PANTHER" id="PTHR42898">
    <property type="entry name" value="TROPINONE REDUCTASE"/>
    <property type="match status" value="1"/>
</dbReference>
<evidence type="ECO:0000256" key="2">
    <source>
        <dbReference type="ARBA" id="ARBA00023002"/>
    </source>
</evidence>
<evidence type="ECO:0000256" key="3">
    <source>
        <dbReference type="SAM" id="MobiDB-lite"/>
    </source>
</evidence>
<evidence type="ECO:0000256" key="1">
    <source>
        <dbReference type="ARBA" id="ARBA00022857"/>
    </source>
</evidence>
<dbReference type="Gene3D" id="3.40.50.720">
    <property type="entry name" value="NAD(P)-binding Rossmann-like Domain"/>
    <property type="match status" value="2"/>
</dbReference>
<dbReference type="PANTHER" id="PTHR42898:SF79">
    <property type="entry name" value="NAD(P)-BINDING ROSSMANN-FOLD PROTEIN"/>
    <property type="match status" value="1"/>
</dbReference>
<dbReference type="PRINTS" id="PR00080">
    <property type="entry name" value="SDRFAMILY"/>
</dbReference>
<accession>A0AA88X013</accession>
<dbReference type="AlphaFoldDB" id="A0AA88X013"/>
<dbReference type="InterPro" id="IPR036291">
    <property type="entry name" value="NAD(P)-bd_dom_sf"/>
</dbReference>
<dbReference type="FunFam" id="3.40.50.720:FF:000084">
    <property type="entry name" value="Short-chain dehydrogenase reductase"/>
    <property type="match status" value="1"/>
</dbReference>
<dbReference type="SUPFAM" id="SSF51735">
    <property type="entry name" value="NAD(P)-binding Rossmann-fold domains"/>
    <property type="match status" value="2"/>
</dbReference>
<comment type="caution">
    <text evidence="4">The sequence shown here is derived from an EMBL/GenBank/DDBJ whole genome shotgun (WGS) entry which is preliminary data.</text>
</comment>
<sequence length="419" mass="44479">MEKGGGDGRWSLKGKAALVTGGTRGIGVHCGGLFSDYGHQLGCFLPLKASGNGSIVFNSSIAGVIALPALSIYSASKGAINQLTRNLACEWAKDNIRNDPVDGEMLGRLLSRTPISRPGEPNEVSSLVAFVCLPAVSYITGQALDSRAETINMAHAATTGGDRRWSLKGMTALVTGGTRGIGHTIVEELAGFGAIVHTCSRNQKELDECLQLWNDKGFSVTGSECDLLSRAQREKLMETVASVFHGKLNILVNNAAAAIAKEATDFTAEDCHKVMGTNFEAPYHLCQLGYPFLKSSGNGSIVFISSVAGLIAIPTSSMYAASKGAINQVTKNLACEWAKDNIRANTVAPWIIKTSKPESATNDPSRKERLDRWMSQTPLSRPGKPNEVSSLVAFLCFPAASYITGQLICVDGGFSVNGF</sequence>
<dbReference type="InterPro" id="IPR045000">
    <property type="entry name" value="TR"/>
</dbReference>
<dbReference type="EMBL" id="JAVXUP010000122">
    <property type="protein sequence ID" value="KAK3037428.1"/>
    <property type="molecule type" value="Genomic_DNA"/>
</dbReference>
<proteinExistence type="predicted"/>
<evidence type="ECO:0008006" key="6">
    <source>
        <dbReference type="Google" id="ProtNLM"/>
    </source>
</evidence>
<gene>
    <name evidence="4" type="ORF">RJ639_031922</name>
</gene>
<name>A0AA88X013_9ASTE</name>
<evidence type="ECO:0000313" key="5">
    <source>
        <dbReference type="Proteomes" id="UP001188597"/>
    </source>
</evidence>
<organism evidence="4 5">
    <name type="scientific">Escallonia herrerae</name>
    <dbReference type="NCBI Taxonomy" id="1293975"/>
    <lineage>
        <taxon>Eukaryota</taxon>
        <taxon>Viridiplantae</taxon>
        <taxon>Streptophyta</taxon>
        <taxon>Embryophyta</taxon>
        <taxon>Tracheophyta</taxon>
        <taxon>Spermatophyta</taxon>
        <taxon>Magnoliopsida</taxon>
        <taxon>eudicotyledons</taxon>
        <taxon>Gunneridae</taxon>
        <taxon>Pentapetalae</taxon>
        <taxon>asterids</taxon>
        <taxon>campanulids</taxon>
        <taxon>Escalloniales</taxon>
        <taxon>Escalloniaceae</taxon>
        <taxon>Escallonia</taxon>
    </lineage>
</organism>
<dbReference type="InterPro" id="IPR002347">
    <property type="entry name" value="SDR_fam"/>
</dbReference>
<dbReference type="PROSITE" id="PS00061">
    <property type="entry name" value="ADH_SHORT"/>
    <property type="match status" value="2"/>
</dbReference>
<protein>
    <recommendedName>
        <fullName evidence="6">Tropinone reductase</fullName>
    </recommendedName>
</protein>
<dbReference type="Pfam" id="PF13561">
    <property type="entry name" value="adh_short_C2"/>
    <property type="match status" value="2"/>
</dbReference>
<reference evidence="4" key="1">
    <citation type="submission" date="2022-12" db="EMBL/GenBank/DDBJ databases">
        <title>Draft genome assemblies for two species of Escallonia (Escalloniales).</title>
        <authorList>
            <person name="Chanderbali A."/>
            <person name="Dervinis C."/>
            <person name="Anghel I."/>
            <person name="Soltis D."/>
            <person name="Soltis P."/>
            <person name="Zapata F."/>
        </authorList>
    </citation>
    <scope>NUCLEOTIDE SEQUENCE</scope>
    <source>
        <strain evidence="4">UCBG64.0493</strain>
        <tissue evidence="4">Leaf</tissue>
    </source>
</reference>